<evidence type="ECO:0000313" key="9">
    <source>
        <dbReference type="EMBL" id="GIU65861.1"/>
    </source>
</evidence>
<name>A0ABQ4PS59_9PROT</name>
<keyword evidence="5 6" id="KW-0378">Hydrolase</keyword>
<dbReference type="CDD" id="cd06530">
    <property type="entry name" value="S26_SPase_I"/>
    <property type="match status" value="1"/>
</dbReference>
<gene>
    <name evidence="9" type="primary">sipF</name>
    <name evidence="9" type="ORF">PsB1_0015</name>
</gene>
<dbReference type="PROSITE" id="PS00761">
    <property type="entry name" value="SPASE_I_3"/>
    <property type="match status" value="1"/>
</dbReference>
<sequence length="265" mass="29861">MLDATTPDPKSPKSLAPAPKGESIKDNIKTVFFALSIAFVLRVFLFQPFNIPSESMRPGLVVGDYLWTSKWDYGFSHVSIPFEPKLFKGRIFGHEPTRGDVVVFKLPADGKTDYIKRLIGLPGDRIQVVGGQLIINGTPVPHELLQPETIKDQSGNVLSVNRYKETLPNGRSYITYDMQTNGMFDDTQVFVVPEGHYFMMGDNRDNSTDSRADPILQSGVGFVPAENLVGRGRIVLLSFDETTRFYLPWTWFTGMRWDRLAVPIR</sequence>
<dbReference type="InterPro" id="IPR019533">
    <property type="entry name" value="Peptidase_S26"/>
</dbReference>
<evidence type="ECO:0000256" key="5">
    <source>
        <dbReference type="ARBA" id="ARBA00022801"/>
    </source>
</evidence>
<feature type="region of interest" description="Disordered" evidence="7">
    <location>
        <begin position="1"/>
        <end position="20"/>
    </location>
</feature>
<dbReference type="PRINTS" id="PR00727">
    <property type="entry name" value="LEADERPTASE"/>
</dbReference>
<keyword evidence="10" id="KW-1185">Reference proteome</keyword>
<dbReference type="InterPro" id="IPR036286">
    <property type="entry name" value="LexA/Signal_pep-like_sf"/>
</dbReference>
<dbReference type="InterPro" id="IPR000223">
    <property type="entry name" value="Pept_S26A_signal_pept_1"/>
</dbReference>
<dbReference type="InterPro" id="IPR019758">
    <property type="entry name" value="Pept_S26A_signal_pept_1_CS"/>
</dbReference>
<dbReference type="InterPro" id="IPR019757">
    <property type="entry name" value="Pept_S26A_signal_pept_1_Lys-AS"/>
</dbReference>
<proteinExistence type="inferred from homology"/>
<dbReference type="EC" id="3.4.21.89" evidence="3 6"/>
<dbReference type="RefSeq" id="WP_284358330.1">
    <property type="nucleotide sequence ID" value="NZ_BPFZ01000001.1"/>
</dbReference>
<organism evidence="9 10">
    <name type="scientific">Candidatus Phycosocius spiralis</name>
    <dbReference type="NCBI Taxonomy" id="2815099"/>
    <lineage>
        <taxon>Bacteria</taxon>
        <taxon>Pseudomonadati</taxon>
        <taxon>Pseudomonadota</taxon>
        <taxon>Alphaproteobacteria</taxon>
        <taxon>Caulobacterales</taxon>
        <taxon>Caulobacterales incertae sedis</taxon>
        <taxon>Candidatus Phycosocius</taxon>
    </lineage>
</organism>
<dbReference type="EMBL" id="BPFZ01000001">
    <property type="protein sequence ID" value="GIU65861.1"/>
    <property type="molecule type" value="Genomic_DNA"/>
</dbReference>
<dbReference type="NCBIfam" id="TIGR02227">
    <property type="entry name" value="sigpep_I_bact"/>
    <property type="match status" value="1"/>
</dbReference>
<comment type="similarity">
    <text evidence="2 6">Belongs to the peptidase S26 family.</text>
</comment>
<protein>
    <recommendedName>
        <fullName evidence="4 6">Signal peptidase I</fullName>
        <ecNumber evidence="3 6">3.4.21.89</ecNumber>
    </recommendedName>
</protein>
<evidence type="ECO:0000256" key="2">
    <source>
        <dbReference type="ARBA" id="ARBA00009370"/>
    </source>
</evidence>
<dbReference type="PROSITE" id="PS00760">
    <property type="entry name" value="SPASE_I_2"/>
    <property type="match status" value="1"/>
</dbReference>
<dbReference type="Gene3D" id="2.10.109.10">
    <property type="entry name" value="Umud Fragment, subunit A"/>
    <property type="match status" value="1"/>
</dbReference>
<evidence type="ECO:0000256" key="4">
    <source>
        <dbReference type="ARBA" id="ARBA00019232"/>
    </source>
</evidence>
<dbReference type="Pfam" id="PF10502">
    <property type="entry name" value="Peptidase_S26"/>
    <property type="match status" value="1"/>
</dbReference>
<dbReference type="PANTHER" id="PTHR43390:SF1">
    <property type="entry name" value="CHLOROPLAST PROCESSING PEPTIDASE"/>
    <property type="match status" value="1"/>
</dbReference>
<comment type="subcellular location">
    <subcellularLocation>
        <location evidence="6">Membrane</location>
        <topology evidence="6">Single-pass type II membrane protein</topology>
    </subcellularLocation>
</comment>
<keyword evidence="6" id="KW-0645">Protease</keyword>
<comment type="caution">
    <text evidence="9">The sequence shown here is derived from an EMBL/GenBank/DDBJ whole genome shotgun (WGS) entry which is preliminary data.</text>
</comment>
<evidence type="ECO:0000256" key="7">
    <source>
        <dbReference type="SAM" id="MobiDB-lite"/>
    </source>
</evidence>
<feature type="domain" description="Peptidase S26" evidence="8">
    <location>
        <begin position="25"/>
        <end position="236"/>
    </location>
</feature>
<reference evidence="9" key="2">
    <citation type="journal article" date="2023" name="ISME Commun">
        <title>Characterization of a bloom-associated alphaproteobacterial lineage, 'Candidatus Phycosocius': insights into freshwater algal-bacterial interactions.</title>
        <authorList>
            <person name="Tanabe Y."/>
            <person name="Yamaguchi H."/>
            <person name="Yoshida M."/>
            <person name="Kai A."/>
            <person name="Okazaki Y."/>
        </authorList>
    </citation>
    <scope>NUCLEOTIDE SEQUENCE</scope>
    <source>
        <strain evidence="9">BOTRYCO-1</strain>
    </source>
</reference>
<reference evidence="9" key="1">
    <citation type="submission" date="2021-05" db="EMBL/GenBank/DDBJ databases">
        <authorList>
            <person name="Tanabe Y."/>
        </authorList>
    </citation>
    <scope>NUCLEOTIDE SEQUENCE</scope>
    <source>
        <strain evidence="9">BOTRYCO-1</strain>
    </source>
</reference>
<dbReference type="Proteomes" id="UP001161064">
    <property type="component" value="Unassembled WGS sequence"/>
</dbReference>
<dbReference type="PANTHER" id="PTHR43390">
    <property type="entry name" value="SIGNAL PEPTIDASE I"/>
    <property type="match status" value="1"/>
</dbReference>
<evidence type="ECO:0000256" key="1">
    <source>
        <dbReference type="ARBA" id="ARBA00000677"/>
    </source>
</evidence>
<evidence type="ECO:0000313" key="10">
    <source>
        <dbReference type="Proteomes" id="UP001161064"/>
    </source>
</evidence>
<dbReference type="SUPFAM" id="SSF51306">
    <property type="entry name" value="LexA/Signal peptidase"/>
    <property type="match status" value="1"/>
</dbReference>
<comment type="catalytic activity">
    <reaction evidence="1 6">
        <text>Cleavage of hydrophobic, N-terminal signal or leader sequences from secreted and periplasmic proteins.</text>
        <dbReference type="EC" id="3.4.21.89"/>
    </reaction>
</comment>
<evidence type="ECO:0000256" key="3">
    <source>
        <dbReference type="ARBA" id="ARBA00013208"/>
    </source>
</evidence>
<evidence type="ECO:0000259" key="8">
    <source>
        <dbReference type="Pfam" id="PF10502"/>
    </source>
</evidence>
<accession>A0ABQ4PS59</accession>
<evidence type="ECO:0000256" key="6">
    <source>
        <dbReference type="RuleBase" id="RU362042"/>
    </source>
</evidence>